<dbReference type="GO" id="GO:0008962">
    <property type="term" value="F:phosphatidylglycerophosphatase activity"/>
    <property type="evidence" value="ECO:0007669"/>
    <property type="project" value="UniProtKB-EC"/>
</dbReference>
<dbReference type="RefSeq" id="WP_380702627.1">
    <property type="nucleotide sequence ID" value="NZ_JBHSAP010000007.1"/>
</dbReference>
<protein>
    <submittedName>
        <fullName evidence="3">Phosphatidylglycerophosphatase A</fullName>
        <ecNumber evidence="3">3.1.3.27</ecNumber>
    </submittedName>
</protein>
<gene>
    <name evidence="3" type="ORF">ACFOUO_04650</name>
</gene>
<dbReference type="CDD" id="cd06971">
    <property type="entry name" value="PgpA"/>
    <property type="match status" value="1"/>
</dbReference>
<organism evidence="3 4">
    <name type="scientific">Salinithrix halophila</name>
    <dbReference type="NCBI Taxonomy" id="1485204"/>
    <lineage>
        <taxon>Bacteria</taxon>
        <taxon>Bacillati</taxon>
        <taxon>Bacillota</taxon>
        <taxon>Bacilli</taxon>
        <taxon>Bacillales</taxon>
        <taxon>Thermoactinomycetaceae</taxon>
        <taxon>Salinithrix</taxon>
    </lineage>
</organism>
<dbReference type="Pfam" id="PF04608">
    <property type="entry name" value="PgpA"/>
    <property type="match status" value="1"/>
</dbReference>
<feature type="domain" description="YutG/PgpA" evidence="2">
    <location>
        <begin position="30"/>
        <end position="162"/>
    </location>
</feature>
<sequence>MISDNTKDITDDIIHRTTLAWLQERGVELADVAVLVHYLQHSYYPDITLDECQKHVEHVLTKREVQNAILTGIQLDKLAERNQIEEPLVSMLCQDDSLYGIDEVMATSILNLYGSIGMTNYGYIDRVKPHILGRLNNHENGQVHTFLDDMVGALASAAAARLSHNRKQTKDHQRQEMVIPRQDPRNHPPV</sequence>
<keyword evidence="3" id="KW-0378">Hydrolase</keyword>
<evidence type="ECO:0000313" key="3">
    <source>
        <dbReference type="EMBL" id="MFC4076094.1"/>
    </source>
</evidence>
<reference evidence="4" key="1">
    <citation type="journal article" date="2019" name="Int. J. Syst. Evol. Microbiol.">
        <title>The Global Catalogue of Microorganisms (GCM) 10K type strain sequencing project: providing services to taxonomists for standard genome sequencing and annotation.</title>
        <authorList>
            <consortium name="The Broad Institute Genomics Platform"/>
            <consortium name="The Broad Institute Genome Sequencing Center for Infectious Disease"/>
            <person name="Wu L."/>
            <person name="Ma J."/>
        </authorList>
    </citation>
    <scope>NUCLEOTIDE SEQUENCE [LARGE SCALE GENOMIC DNA]</scope>
    <source>
        <strain evidence="4">IBRC-M 10813</strain>
    </source>
</reference>
<dbReference type="SUPFAM" id="SSF101307">
    <property type="entry name" value="YutG-like"/>
    <property type="match status" value="1"/>
</dbReference>
<dbReference type="InterPro" id="IPR036681">
    <property type="entry name" value="PgpA-like_sf"/>
</dbReference>
<dbReference type="Gene3D" id="1.10.3760.10">
    <property type="entry name" value="PgpA-like"/>
    <property type="match status" value="1"/>
</dbReference>
<keyword evidence="4" id="KW-1185">Reference proteome</keyword>
<feature type="region of interest" description="Disordered" evidence="1">
    <location>
        <begin position="163"/>
        <end position="190"/>
    </location>
</feature>
<dbReference type="InterPro" id="IPR026038">
    <property type="entry name" value="Put_PGPase"/>
</dbReference>
<dbReference type="PIRSF" id="PIRSF019587">
    <property type="entry name" value="PGPase"/>
    <property type="match status" value="1"/>
</dbReference>
<evidence type="ECO:0000313" key="4">
    <source>
        <dbReference type="Proteomes" id="UP001595843"/>
    </source>
</evidence>
<accession>A0ABV8JJH7</accession>
<dbReference type="Proteomes" id="UP001595843">
    <property type="component" value="Unassembled WGS sequence"/>
</dbReference>
<dbReference type="InterPro" id="IPR007686">
    <property type="entry name" value="YutG/PgpA"/>
</dbReference>
<evidence type="ECO:0000259" key="2">
    <source>
        <dbReference type="Pfam" id="PF04608"/>
    </source>
</evidence>
<dbReference type="EC" id="3.1.3.27" evidence="3"/>
<comment type="caution">
    <text evidence="3">The sequence shown here is derived from an EMBL/GenBank/DDBJ whole genome shotgun (WGS) entry which is preliminary data.</text>
</comment>
<name>A0ABV8JJH7_9BACL</name>
<dbReference type="EMBL" id="JBHSAP010000007">
    <property type="protein sequence ID" value="MFC4076094.1"/>
    <property type="molecule type" value="Genomic_DNA"/>
</dbReference>
<proteinExistence type="predicted"/>
<evidence type="ECO:0000256" key="1">
    <source>
        <dbReference type="SAM" id="MobiDB-lite"/>
    </source>
</evidence>